<evidence type="ECO:0000313" key="3">
    <source>
        <dbReference type="EMBL" id="UXY14055.1"/>
    </source>
</evidence>
<gene>
    <name evidence="3" type="ORF">N8I74_12055</name>
</gene>
<dbReference type="EMBL" id="CP106753">
    <property type="protein sequence ID" value="UXY14055.1"/>
    <property type="molecule type" value="Genomic_DNA"/>
</dbReference>
<name>A0ABY6DI78_9NEIS</name>
<dbReference type="Gene3D" id="3.40.50.1110">
    <property type="entry name" value="SGNH hydrolase"/>
    <property type="match status" value="1"/>
</dbReference>
<organism evidence="3 4">
    <name type="scientific">Chitiniphilus purpureus</name>
    <dbReference type="NCBI Taxonomy" id="2981137"/>
    <lineage>
        <taxon>Bacteria</taxon>
        <taxon>Pseudomonadati</taxon>
        <taxon>Pseudomonadota</taxon>
        <taxon>Betaproteobacteria</taxon>
        <taxon>Neisseriales</taxon>
        <taxon>Chitinibacteraceae</taxon>
        <taxon>Chitiniphilus</taxon>
    </lineage>
</organism>
<feature type="chain" id="PRO_5046447383" evidence="2">
    <location>
        <begin position="25"/>
        <end position="364"/>
    </location>
</feature>
<keyword evidence="4" id="KW-1185">Reference proteome</keyword>
<dbReference type="RefSeq" id="WP_263123354.1">
    <property type="nucleotide sequence ID" value="NZ_CP106753.1"/>
</dbReference>
<dbReference type="PANTHER" id="PTHR45648">
    <property type="entry name" value="GDSL LIPASE/ACYLHYDROLASE FAMILY PROTEIN (AFU_ORTHOLOGUE AFUA_4G14700)"/>
    <property type="match status" value="1"/>
</dbReference>
<evidence type="ECO:0000313" key="4">
    <source>
        <dbReference type="Proteomes" id="UP001061302"/>
    </source>
</evidence>
<proteinExistence type="predicted"/>
<dbReference type="Proteomes" id="UP001061302">
    <property type="component" value="Chromosome"/>
</dbReference>
<evidence type="ECO:0000256" key="2">
    <source>
        <dbReference type="SAM" id="SignalP"/>
    </source>
</evidence>
<keyword evidence="2" id="KW-0732">Signal</keyword>
<dbReference type="Pfam" id="PF00657">
    <property type="entry name" value="Lipase_GDSL"/>
    <property type="match status" value="1"/>
</dbReference>
<reference evidence="3" key="1">
    <citation type="submission" date="2022-10" db="EMBL/GenBank/DDBJ databases">
        <title>Chitiniphilus purpureus sp. nov., a novel chitin-degrading bacterium isolated from crawfish pond sediment.</title>
        <authorList>
            <person name="Li K."/>
        </authorList>
    </citation>
    <scope>NUCLEOTIDE SEQUENCE</scope>
    <source>
        <strain evidence="3">CD1</strain>
    </source>
</reference>
<feature type="signal peptide" evidence="2">
    <location>
        <begin position="1"/>
        <end position="24"/>
    </location>
</feature>
<dbReference type="InterPro" id="IPR001087">
    <property type="entry name" value="GDSL"/>
</dbReference>
<dbReference type="SUPFAM" id="SSF52266">
    <property type="entry name" value="SGNH hydrolase"/>
    <property type="match status" value="1"/>
</dbReference>
<evidence type="ECO:0000256" key="1">
    <source>
        <dbReference type="ARBA" id="ARBA00022801"/>
    </source>
</evidence>
<keyword evidence="1 3" id="KW-0378">Hydrolase</keyword>
<dbReference type="CDD" id="cd01847">
    <property type="entry name" value="Triacylglycerol_lipase_like"/>
    <property type="match status" value="1"/>
</dbReference>
<protein>
    <submittedName>
        <fullName evidence="3">SGNH/GDSL hydrolase family protein</fullName>
    </submittedName>
</protein>
<dbReference type="GO" id="GO:0016787">
    <property type="term" value="F:hydrolase activity"/>
    <property type="evidence" value="ECO:0007669"/>
    <property type="project" value="UniProtKB-KW"/>
</dbReference>
<dbReference type="PROSITE" id="PS51257">
    <property type="entry name" value="PROKAR_LIPOPROTEIN"/>
    <property type="match status" value="1"/>
</dbReference>
<dbReference type="InterPro" id="IPR036514">
    <property type="entry name" value="SGNH_hydro_sf"/>
</dbReference>
<dbReference type="InterPro" id="IPR051058">
    <property type="entry name" value="GDSL_Est/Lipase"/>
</dbReference>
<dbReference type="PANTHER" id="PTHR45648:SF5">
    <property type="entry name" value="OS04G0577300 PROTEIN"/>
    <property type="match status" value="1"/>
</dbReference>
<sequence>MNLERCLRNALAALIMPMILVACSDSNVESVDQQTPGGRAGYTQLVAFGDSLSDVGTYNPTTGDANPANDTPIGLMFTTKPGGTWPTYVAANLGLPLAPNRQVNFGVVGQSGRVIELGGTGYAEGGARIEVDVPGDGVVTQTVPGVGSVPVQAATRRSIKTQIDDYLAEHGNAFREDQLVLIQGGANDFFQFFANTPPADLPALTPAFLNTTVTAMVRQLGRLRAAGARHIVYANLPDLGLTPQFRAQGPTVAALATQLSDAYNGAVAQQVAGQGIMVFDIAALIREVVAAPATLGLTNVTTPACNSYTTPGNPATLSALICSADTLVAPGAGATYLFADGVHPTDRAHAVWGGRVAQLVLAPR</sequence>
<accession>A0ABY6DI78</accession>